<evidence type="ECO:0000313" key="2">
    <source>
        <dbReference type="EMBL" id="RLV58277.1"/>
    </source>
</evidence>
<feature type="region of interest" description="Disordered" evidence="1">
    <location>
        <begin position="275"/>
        <end position="338"/>
    </location>
</feature>
<dbReference type="AlphaFoldDB" id="A0A3L8PS83"/>
<dbReference type="Proteomes" id="UP000281474">
    <property type="component" value="Unassembled WGS sequence"/>
</dbReference>
<gene>
    <name evidence="2" type="ORF">D5018_18120</name>
</gene>
<evidence type="ECO:0000313" key="3">
    <source>
        <dbReference type="Proteomes" id="UP000281474"/>
    </source>
</evidence>
<comment type="caution">
    <text evidence="2">The sequence shown here is derived from an EMBL/GenBank/DDBJ whole genome shotgun (WGS) entry which is preliminary data.</text>
</comment>
<protein>
    <submittedName>
        <fullName evidence="2">Ankyrin repeat domain-containing protein</fullName>
    </submittedName>
</protein>
<reference evidence="2 3" key="1">
    <citation type="submission" date="2018-09" db="EMBL/GenBank/DDBJ databases">
        <title>Phylogeny of the Shewanellaceae, and recommendation for two new genera, Pseudoshewanella and Parashewanella.</title>
        <authorList>
            <person name="Wang G."/>
        </authorList>
    </citation>
    <scope>NUCLEOTIDE SEQUENCE [LARGE SCALE GENOMIC DNA]</scope>
    <source>
        <strain evidence="2 3">C51</strain>
    </source>
</reference>
<dbReference type="RefSeq" id="WP_121840401.1">
    <property type="nucleotide sequence ID" value="NZ_ML014832.1"/>
</dbReference>
<dbReference type="OrthoDB" id="6403039at2"/>
<accession>A0A3L8PS83</accession>
<dbReference type="EMBL" id="QZEI01000083">
    <property type="protein sequence ID" value="RLV58277.1"/>
    <property type="molecule type" value="Genomic_DNA"/>
</dbReference>
<dbReference type="InterPro" id="IPR036770">
    <property type="entry name" value="Ankyrin_rpt-contain_sf"/>
</dbReference>
<sequence>MSLEQVTINANDSGTPPIDTLQQELVEAVHQQNFNAVNSLFLIHQTLTADVIFNDEPLIFIAVKATKMRVVELLFNRCNNFKSTDKQNKNVLHHLFKNPNFYSENNTDLLTLALDKGADLFHADDNDTIPLTSILHSRCDQHPDLRRAVVPYITPMLLDNAREQHEPLLIHLVLNVSDFSEKAYIWLIDQGINPDAYSLEFESITDILGREQDQAFAQMILQLFEHQKQHPKYLDEYEWIDDSTETTLNKSKITQSATSLNPYATSQIYLAPTKYTPYEDDPEKEQKMREDADPKQWDKIFTHRPSIDDTPSFSRPLSRRYSRSTGDLRLSGKKEHSISTPVLTRKPKLKAKDKPRVSKEVLMVRARFTELIKKLRPHPLEEDELGLLINRAPIAQSYVPGANLDTKQVQYIPVRYKPNSRNTKVTNKPKEEDRQHRQEFLLKTSVYRRASILKHQIRRASVLSLSPPSPDTPLSESSVDRRSSIFSYSGDSVDPVNPLIMQPLLTRTLSLVDIQAEAVSPLGKTLDKIHQLEDHFNVLVPVFRHTSYKRLHEPSKDASSTLEMIRTAAQDLKGREYVSGQYSDIVNNLSIRFEQYDFELCAGEQAAIAFHSLELVGEILAFREAWRDMIKHDDVADFLRASTNSLAAVAGITSIVTEVAAHFTNEHDFHILDIVSKCATSFSNIQTALSQLFEILKRLKESNLIEDIEHRKFDSESVPSYLSKGVAFAKTMTFSAKALASAANKILEITKQASSLSTAIPIVGIVVSVMDITTRILATGQHIRCCCEMAEIKACLKMDFPDSEALSQVIDERGRTNSVQLKWLAFKANPEHDDVMPSDVFNAKRYYQVRGLKRINQKRVTREVIAIAVNVLQISSDILKLTGVASEVGLGLSATTATLKTVQLTTRAGKQQVHNLLKDDKSQQSKHEARCYQIQVFIELIEAVAIGCDKKLTEDELYRAQLNELKLLFKAAGMRLDKFLDPNRELKDRIHDLYKAIKQREGLSF</sequence>
<feature type="compositionally biased region" description="Basic and acidic residues" evidence="1">
    <location>
        <begin position="284"/>
        <end position="307"/>
    </location>
</feature>
<dbReference type="Gene3D" id="1.25.40.20">
    <property type="entry name" value="Ankyrin repeat-containing domain"/>
    <property type="match status" value="1"/>
</dbReference>
<name>A0A3L8PS83_9GAMM</name>
<proteinExistence type="predicted"/>
<keyword evidence="3" id="KW-1185">Reference proteome</keyword>
<organism evidence="2 3">
    <name type="scientific">Parashewanella curva</name>
    <dbReference type="NCBI Taxonomy" id="2338552"/>
    <lineage>
        <taxon>Bacteria</taxon>
        <taxon>Pseudomonadati</taxon>
        <taxon>Pseudomonadota</taxon>
        <taxon>Gammaproteobacteria</taxon>
        <taxon>Alteromonadales</taxon>
        <taxon>Shewanellaceae</taxon>
        <taxon>Parashewanella</taxon>
    </lineage>
</organism>
<evidence type="ECO:0000256" key="1">
    <source>
        <dbReference type="SAM" id="MobiDB-lite"/>
    </source>
</evidence>